<dbReference type="SUPFAM" id="SSF143120">
    <property type="entry name" value="YefM-like"/>
    <property type="match status" value="1"/>
</dbReference>
<evidence type="ECO:0000313" key="3">
    <source>
        <dbReference type="EMBL" id="QTA80312.1"/>
    </source>
</evidence>
<dbReference type="Gene3D" id="3.40.1620.10">
    <property type="entry name" value="YefM-like domain"/>
    <property type="match status" value="1"/>
</dbReference>
<sequence length="80" mass="9060">MLPINASEAQTKLYDLIDETAVSHKPVIITGKNSNAVLISEEDWVSVQETLYLLSIPNMRESIREGLDTPLTECEKEIEW</sequence>
<organism evidence="3 4">
    <name type="scientific">Desulfonema limicola</name>
    <dbReference type="NCBI Taxonomy" id="45656"/>
    <lineage>
        <taxon>Bacteria</taxon>
        <taxon>Pseudomonadati</taxon>
        <taxon>Thermodesulfobacteriota</taxon>
        <taxon>Desulfobacteria</taxon>
        <taxon>Desulfobacterales</taxon>
        <taxon>Desulfococcaceae</taxon>
        <taxon>Desulfonema</taxon>
    </lineage>
</organism>
<protein>
    <recommendedName>
        <fullName evidence="2">Antitoxin</fullName>
    </recommendedName>
</protein>
<accession>A0A975B808</accession>
<dbReference type="RefSeq" id="WP_207691972.1">
    <property type="nucleotide sequence ID" value="NZ_CP061799.1"/>
</dbReference>
<dbReference type="InterPro" id="IPR051405">
    <property type="entry name" value="phD/YefM_antitoxin"/>
</dbReference>
<dbReference type="Pfam" id="PF02604">
    <property type="entry name" value="PhdYeFM_antitox"/>
    <property type="match status" value="1"/>
</dbReference>
<evidence type="ECO:0000256" key="2">
    <source>
        <dbReference type="RuleBase" id="RU362080"/>
    </source>
</evidence>
<dbReference type="InterPro" id="IPR036165">
    <property type="entry name" value="YefM-like_sf"/>
</dbReference>
<evidence type="ECO:0000256" key="1">
    <source>
        <dbReference type="ARBA" id="ARBA00009981"/>
    </source>
</evidence>
<evidence type="ECO:0000313" key="4">
    <source>
        <dbReference type="Proteomes" id="UP000663720"/>
    </source>
</evidence>
<proteinExistence type="inferred from homology"/>
<dbReference type="PANTHER" id="PTHR33713">
    <property type="entry name" value="ANTITOXIN YAFN-RELATED"/>
    <property type="match status" value="1"/>
</dbReference>
<keyword evidence="4" id="KW-1185">Reference proteome</keyword>
<gene>
    <name evidence="3" type="ORF">dnl_26100</name>
</gene>
<reference evidence="3" key="1">
    <citation type="journal article" date="2021" name="Microb. Physiol.">
        <title>Proteogenomic Insights into the Physiology of Marine, Sulfate-Reducing, Filamentous Desulfonema limicola and Desulfonema magnum.</title>
        <authorList>
            <person name="Schnaars V."/>
            <person name="Wohlbrand L."/>
            <person name="Scheve S."/>
            <person name="Hinrichs C."/>
            <person name="Reinhardt R."/>
            <person name="Rabus R."/>
        </authorList>
    </citation>
    <scope>NUCLEOTIDE SEQUENCE</scope>
    <source>
        <strain evidence="3">5ac10</strain>
    </source>
</reference>
<comment type="function">
    <text evidence="2">Antitoxin component of a type II toxin-antitoxin (TA) system.</text>
</comment>
<dbReference type="InterPro" id="IPR006442">
    <property type="entry name" value="Antitoxin_Phd/YefM"/>
</dbReference>
<name>A0A975B808_9BACT</name>
<dbReference type="PANTHER" id="PTHR33713:SF6">
    <property type="entry name" value="ANTITOXIN YEFM"/>
    <property type="match status" value="1"/>
</dbReference>
<dbReference type="Proteomes" id="UP000663720">
    <property type="component" value="Chromosome"/>
</dbReference>
<dbReference type="AlphaFoldDB" id="A0A975B808"/>
<comment type="similarity">
    <text evidence="1 2">Belongs to the phD/YefM antitoxin family.</text>
</comment>
<dbReference type="KEGG" id="dli:dnl_26100"/>
<dbReference type="NCBIfam" id="TIGR01552">
    <property type="entry name" value="phd_fam"/>
    <property type="match status" value="1"/>
</dbReference>
<dbReference type="EMBL" id="CP061799">
    <property type="protein sequence ID" value="QTA80312.1"/>
    <property type="molecule type" value="Genomic_DNA"/>
</dbReference>